<dbReference type="AlphaFoldDB" id="A0A0L0V071"/>
<keyword evidence="2" id="KW-1185">Reference proteome</keyword>
<name>A0A0L0V071_9BASI</name>
<gene>
    <name evidence="1" type="ORF">PSTG_14010</name>
</gene>
<proteinExistence type="predicted"/>
<accession>A0A0L0V071</accession>
<sequence length="206" mass="23277">MSRIDERSLFDDINKIKAACNTYIMRVIYFELWEITSLPFKDQITYYRTRLAVCRNITSVARINSILLDTLIGKNTRLVFQRLGKVVGETPHLGTASESTLQPAGIICVKRGMVLAVLDNKGHEEYLKPWDRVLLVAIQTESLVVKPLTGEKMGLNLGIRRLIYPLNRRGDRHELGLQFPVLAAFAMLGSNADKDAMLTQVSYHEG</sequence>
<protein>
    <submittedName>
        <fullName evidence="1">Uncharacterized protein</fullName>
    </submittedName>
</protein>
<dbReference type="Proteomes" id="UP000054564">
    <property type="component" value="Unassembled WGS sequence"/>
</dbReference>
<comment type="caution">
    <text evidence="1">The sequence shown here is derived from an EMBL/GenBank/DDBJ whole genome shotgun (WGS) entry which is preliminary data.</text>
</comment>
<reference evidence="2" key="1">
    <citation type="submission" date="2014-03" db="EMBL/GenBank/DDBJ databases">
        <title>The Genome Sequence of Puccinia striiformis f. sp. tritici PST-78.</title>
        <authorList>
            <consortium name="The Broad Institute Genome Sequencing Platform"/>
            <person name="Cuomo C."/>
            <person name="Hulbert S."/>
            <person name="Chen X."/>
            <person name="Walker B."/>
            <person name="Young S.K."/>
            <person name="Zeng Q."/>
            <person name="Gargeya S."/>
            <person name="Fitzgerald M."/>
            <person name="Haas B."/>
            <person name="Abouelleil A."/>
            <person name="Alvarado L."/>
            <person name="Arachchi H.M."/>
            <person name="Berlin A.M."/>
            <person name="Chapman S.B."/>
            <person name="Goldberg J."/>
            <person name="Griggs A."/>
            <person name="Gujja S."/>
            <person name="Hansen M."/>
            <person name="Howarth C."/>
            <person name="Imamovic A."/>
            <person name="Larimer J."/>
            <person name="McCowan C."/>
            <person name="Montmayeur A."/>
            <person name="Murphy C."/>
            <person name="Neiman D."/>
            <person name="Pearson M."/>
            <person name="Priest M."/>
            <person name="Roberts A."/>
            <person name="Saif S."/>
            <person name="Shea T."/>
            <person name="Sisk P."/>
            <person name="Sykes S."/>
            <person name="Wortman J."/>
            <person name="Nusbaum C."/>
            <person name="Birren B."/>
        </authorList>
    </citation>
    <scope>NUCLEOTIDE SEQUENCE [LARGE SCALE GENOMIC DNA]</scope>
    <source>
        <strain evidence="2">race PST-78</strain>
    </source>
</reference>
<organism evidence="1 2">
    <name type="scientific">Puccinia striiformis f. sp. tritici PST-78</name>
    <dbReference type="NCBI Taxonomy" id="1165861"/>
    <lineage>
        <taxon>Eukaryota</taxon>
        <taxon>Fungi</taxon>
        <taxon>Dikarya</taxon>
        <taxon>Basidiomycota</taxon>
        <taxon>Pucciniomycotina</taxon>
        <taxon>Pucciniomycetes</taxon>
        <taxon>Pucciniales</taxon>
        <taxon>Pucciniaceae</taxon>
        <taxon>Puccinia</taxon>
    </lineage>
</organism>
<dbReference type="EMBL" id="AJIL01000160">
    <property type="protein sequence ID" value="KNE92576.1"/>
    <property type="molecule type" value="Genomic_DNA"/>
</dbReference>
<evidence type="ECO:0000313" key="2">
    <source>
        <dbReference type="Proteomes" id="UP000054564"/>
    </source>
</evidence>
<evidence type="ECO:0000313" key="1">
    <source>
        <dbReference type="EMBL" id="KNE92576.1"/>
    </source>
</evidence>